<organism evidence="3 4">
    <name type="scientific">Perkinsus olseni</name>
    <name type="common">Perkinsus atlanticus</name>
    <dbReference type="NCBI Taxonomy" id="32597"/>
    <lineage>
        <taxon>Eukaryota</taxon>
        <taxon>Sar</taxon>
        <taxon>Alveolata</taxon>
        <taxon>Perkinsozoa</taxon>
        <taxon>Perkinsea</taxon>
        <taxon>Perkinsida</taxon>
        <taxon>Perkinsidae</taxon>
        <taxon>Perkinsus</taxon>
    </lineage>
</organism>
<dbReference type="OMA" id="LQGNHWD"/>
<keyword evidence="4" id="KW-1185">Reference proteome</keyword>
<feature type="region of interest" description="Disordered" evidence="1">
    <location>
        <begin position="43"/>
        <end position="83"/>
    </location>
</feature>
<accession>A0A7J6PYP9</accession>
<sequence>MISSMKKRRQVPVLDNVTTVLHDIVRVVPAVLHFRIRSGRSFRGRRRRKASKSGFWRRDQDSRQPSHSSSSSSSSEEDLDSIADSSSDVSEYFTCLTPDVAQLAELDSFIDDDDHQQQQQQQQQGSEGDEGKLLPIPPSLVEGSGPTQQRIFFGSTLEEEGLCLTQLETDKLTELKDYWTDNSIADPLEGSGLERSHILRLLQGNHWDVRKTTEDLYKLRESKESRIPSLSEVEPTIETGVIYWHGRDKSLRPILVVRPGIYITENLSSDDCAKASIYQLEVLEQQLTCPLHVEQQTCLVDLQGCSAWAFPISMMSPVMSIMQTMYCARLGHMYVVNMPRMMYTFAKLVMRLLDPTTTKKIEIFHSGFEEALLKTIPADVLEARYGGKCEDQVTNFSVPQLMT</sequence>
<feature type="domain" description="CRAL-TRIO" evidence="2">
    <location>
        <begin position="230"/>
        <end position="393"/>
    </location>
</feature>
<reference evidence="3 4" key="1">
    <citation type="submission" date="2020-04" db="EMBL/GenBank/DDBJ databases">
        <title>Perkinsus olseni comparative genomics.</title>
        <authorList>
            <person name="Bogema D.R."/>
        </authorList>
    </citation>
    <scope>NUCLEOTIDE SEQUENCE [LARGE SCALE GENOMIC DNA]</scope>
    <source>
        <strain evidence="3 4">ATCC PRA-207</strain>
    </source>
</reference>
<proteinExistence type="predicted"/>
<feature type="region of interest" description="Disordered" evidence="1">
    <location>
        <begin position="112"/>
        <end position="147"/>
    </location>
</feature>
<evidence type="ECO:0000313" key="4">
    <source>
        <dbReference type="Proteomes" id="UP000553632"/>
    </source>
</evidence>
<feature type="compositionally biased region" description="Low complexity" evidence="1">
    <location>
        <begin position="65"/>
        <end position="74"/>
    </location>
</feature>
<protein>
    <recommendedName>
        <fullName evidence="2">CRAL-TRIO domain-containing protein</fullName>
    </recommendedName>
</protein>
<dbReference type="PANTHER" id="PTHR46818">
    <property type="entry name" value="DOMAIN-CONTAINING PROTEIN, PUTATIVE-RELATED"/>
    <property type="match status" value="1"/>
</dbReference>
<evidence type="ECO:0000256" key="1">
    <source>
        <dbReference type="SAM" id="MobiDB-lite"/>
    </source>
</evidence>
<dbReference type="AlphaFoldDB" id="A0A7J6PYP9"/>
<dbReference type="Proteomes" id="UP000553632">
    <property type="component" value="Unassembled WGS sequence"/>
</dbReference>
<dbReference type="SUPFAM" id="SSF52087">
    <property type="entry name" value="CRAL/TRIO domain"/>
    <property type="match status" value="1"/>
</dbReference>
<evidence type="ECO:0000313" key="3">
    <source>
        <dbReference type="EMBL" id="KAF4701047.1"/>
    </source>
</evidence>
<name>A0A7J6PYP9_PEROL</name>
<gene>
    <name evidence="3" type="ORF">FOZ63_014138</name>
</gene>
<dbReference type="CDD" id="cd00170">
    <property type="entry name" value="SEC14"/>
    <property type="match status" value="1"/>
</dbReference>
<dbReference type="SMART" id="SM00516">
    <property type="entry name" value="SEC14"/>
    <property type="match status" value="1"/>
</dbReference>
<comment type="caution">
    <text evidence="3">The sequence shown here is derived from an EMBL/GenBank/DDBJ whole genome shotgun (WGS) entry which is preliminary data.</text>
</comment>
<dbReference type="EMBL" id="JABANO010036901">
    <property type="protein sequence ID" value="KAF4701047.1"/>
    <property type="molecule type" value="Genomic_DNA"/>
</dbReference>
<dbReference type="Gene3D" id="3.40.525.10">
    <property type="entry name" value="CRAL-TRIO lipid binding domain"/>
    <property type="match status" value="1"/>
</dbReference>
<dbReference type="PANTHER" id="PTHR46818:SF1">
    <property type="entry name" value="CHROMOSOME UNDETERMINED SCAFFOLD_125, WHOLE GENOME SHOTGUN SEQUENCE"/>
    <property type="match status" value="1"/>
</dbReference>
<dbReference type="Pfam" id="PF00650">
    <property type="entry name" value="CRAL_TRIO"/>
    <property type="match status" value="1"/>
</dbReference>
<dbReference type="InterPro" id="IPR001251">
    <property type="entry name" value="CRAL-TRIO_dom"/>
</dbReference>
<dbReference type="InterPro" id="IPR036865">
    <property type="entry name" value="CRAL-TRIO_dom_sf"/>
</dbReference>
<evidence type="ECO:0000259" key="2">
    <source>
        <dbReference type="PROSITE" id="PS50191"/>
    </source>
</evidence>
<dbReference type="PROSITE" id="PS50191">
    <property type="entry name" value="CRAL_TRIO"/>
    <property type="match status" value="1"/>
</dbReference>